<evidence type="ECO:0000313" key="7">
    <source>
        <dbReference type="EMBL" id="KAB2815783.1"/>
    </source>
</evidence>
<dbReference type="GO" id="GO:0003735">
    <property type="term" value="F:structural constituent of ribosome"/>
    <property type="evidence" value="ECO:0007669"/>
    <property type="project" value="InterPro"/>
</dbReference>
<proteinExistence type="inferred from homology"/>
<dbReference type="PANTHER" id="PTHR10746:SF6">
    <property type="entry name" value="LARGE RIBOSOMAL SUBUNIT PROTEIN UL4M"/>
    <property type="match status" value="1"/>
</dbReference>
<dbReference type="Gene3D" id="3.40.1370.10">
    <property type="match status" value="1"/>
</dbReference>
<evidence type="ECO:0000256" key="1">
    <source>
        <dbReference type="ARBA" id="ARBA00010528"/>
    </source>
</evidence>
<gene>
    <name evidence="5 7" type="primary">rplD</name>
    <name evidence="7" type="ORF">F8C82_08775</name>
</gene>
<dbReference type="GO" id="GO:1990904">
    <property type="term" value="C:ribonucleoprotein complex"/>
    <property type="evidence" value="ECO:0007669"/>
    <property type="project" value="UniProtKB-KW"/>
</dbReference>
<comment type="subunit">
    <text evidence="5">Part of the 50S ribosomal subunit.</text>
</comment>
<name>A0A6L3ZD63_9FLAO</name>
<comment type="caution">
    <text evidence="7">The sequence shown here is derived from an EMBL/GenBank/DDBJ whole genome shotgun (WGS) entry which is preliminary data.</text>
</comment>
<dbReference type="SUPFAM" id="SSF52166">
    <property type="entry name" value="Ribosomal protein L4"/>
    <property type="match status" value="1"/>
</dbReference>
<dbReference type="AlphaFoldDB" id="A0A6L3ZD63"/>
<evidence type="ECO:0000313" key="8">
    <source>
        <dbReference type="Proteomes" id="UP000484164"/>
    </source>
</evidence>
<dbReference type="GO" id="GO:0005840">
    <property type="term" value="C:ribosome"/>
    <property type="evidence" value="ECO:0007669"/>
    <property type="project" value="UniProtKB-KW"/>
</dbReference>
<comment type="function">
    <text evidence="5">Forms part of the polypeptide exit tunnel.</text>
</comment>
<dbReference type="RefSeq" id="WP_151693212.1">
    <property type="nucleotide sequence ID" value="NZ_BMGX01000001.1"/>
</dbReference>
<comment type="function">
    <text evidence="5">One of the primary rRNA binding proteins, this protein initially binds near the 5'-end of the 23S rRNA. It is important during the early stages of 50S assembly. It makes multiple contacts with different domains of the 23S rRNA in the assembled 50S subunit and ribosome.</text>
</comment>
<dbReference type="HAMAP" id="MF_01328_B">
    <property type="entry name" value="Ribosomal_uL4_B"/>
    <property type="match status" value="1"/>
</dbReference>
<protein>
    <recommendedName>
        <fullName evidence="4 5">Large ribosomal subunit protein uL4</fullName>
    </recommendedName>
</protein>
<dbReference type="InterPro" id="IPR002136">
    <property type="entry name" value="Ribosomal_uL4"/>
</dbReference>
<dbReference type="OrthoDB" id="9803201at2"/>
<sequence>MERTVINTQGKDSGRKIVLNDGVFSIEPNEHAIYLDVKQYLANQRQGTHKVKARAEVSRTTKKHHKQKGTGGARYGSLKGPLHRGGGTAFGPEPRDYGFKLNKKVKTLARRSALSMKVKNDQVIFLEDLNFDAPKTKQYAEILKALGLNDKKSVVVVGDTNKNVYLSSRNFEGSKVVTASDLSTYQIMNAGTLVLTEGSIERIENVLSEK</sequence>
<dbReference type="PANTHER" id="PTHR10746">
    <property type="entry name" value="50S RIBOSOMAL PROTEIN L4"/>
    <property type="match status" value="1"/>
</dbReference>
<dbReference type="GO" id="GO:0019843">
    <property type="term" value="F:rRNA binding"/>
    <property type="evidence" value="ECO:0007669"/>
    <property type="project" value="UniProtKB-UniRule"/>
</dbReference>
<keyword evidence="5" id="KW-0694">RNA-binding</keyword>
<keyword evidence="3 5" id="KW-0687">Ribonucleoprotein</keyword>
<dbReference type="InterPro" id="IPR023574">
    <property type="entry name" value="Ribosomal_uL4_dom_sf"/>
</dbReference>
<dbReference type="Pfam" id="PF00573">
    <property type="entry name" value="Ribosomal_L4"/>
    <property type="match status" value="1"/>
</dbReference>
<evidence type="ECO:0000256" key="4">
    <source>
        <dbReference type="ARBA" id="ARBA00035244"/>
    </source>
</evidence>
<feature type="region of interest" description="Disordered" evidence="6">
    <location>
        <begin position="46"/>
        <end position="82"/>
    </location>
</feature>
<keyword evidence="2 5" id="KW-0689">Ribosomal protein</keyword>
<keyword evidence="5" id="KW-0699">rRNA-binding</keyword>
<evidence type="ECO:0000256" key="2">
    <source>
        <dbReference type="ARBA" id="ARBA00022980"/>
    </source>
</evidence>
<reference evidence="7 8" key="1">
    <citation type="submission" date="2019-10" db="EMBL/GenBank/DDBJ databases">
        <title>Genome sequence of Phaeocystidibacter marisrubri JCM30614 (type strain).</title>
        <authorList>
            <person name="Bowman J.P."/>
        </authorList>
    </citation>
    <scope>NUCLEOTIDE SEQUENCE [LARGE SCALE GENOMIC DNA]</scope>
    <source>
        <strain evidence="7 8">JCM 30614</strain>
    </source>
</reference>
<evidence type="ECO:0000256" key="5">
    <source>
        <dbReference type="HAMAP-Rule" id="MF_01328"/>
    </source>
</evidence>
<organism evidence="7 8">
    <name type="scientific">Phaeocystidibacter marisrubri</name>
    <dbReference type="NCBI Taxonomy" id="1577780"/>
    <lineage>
        <taxon>Bacteria</taxon>
        <taxon>Pseudomonadati</taxon>
        <taxon>Bacteroidota</taxon>
        <taxon>Flavobacteriia</taxon>
        <taxon>Flavobacteriales</taxon>
        <taxon>Phaeocystidibacteraceae</taxon>
        <taxon>Phaeocystidibacter</taxon>
    </lineage>
</organism>
<keyword evidence="8" id="KW-1185">Reference proteome</keyword>
<dbReference type="GO" id="GO:0006412">
    <property type="term" value="P:translation"/>
    <property type="evidence" value="ECO:0007669"/>
    <property type="project" value="UniProtKB-UniRule"/>
</dbReference>
<dbReference type="EMBL" id="WBVQ01000002">
    <property type="protein sequence ID" value="KAB2815783.1"/>
    <property type="molecule type" value="Genomic_DNA"/>
</dbReference>
<evidence type="ECO:0000256" key="6">
    <source>
        <dbReference type="SAM" id="MobiDB-lite"/>
    </source>
</evidence>
<comment type="similarity">
    <text evidence="1 5">Belongs to the universal ribosomal protein uL4 family.</text>
</comment>
<dbReference type="NCBIfam" id="TIGR03953">
    <property type="entry name" value="rplD_bact"/>
    <property type="match status" value="1"/>
</dbReference>
<dbReference type="InterPro" id="IPR013005">
    <property type="entry name" value="Ribosomal_uL4-like"/>
</dbReference>
<evidence type="ECO:0000256" key="3">
    <source>
        <dbReference type="ARBA" id="ARBA00023274"/>
    </source>
</evidence>
<dbReference type="Proteomes" id="UP000484164">
    <property type="component" value="Unassembled WGS sequence"/>
</dbReference>
<accession>A0A6L3ZD63</accession>